<dbReference type="Proteomes" id="UP000242715">
    <property type="component" value="Unassembled WGS sequence"/>
</dbReference>
<organism evidence="1 2">
    <name type="scientific">Trifolium subterraneum</name>
    <name type="common">Subterranean clover</name>
    <dbReference type="NCBI Taxonomy" id="3900"/>
    <lineage>
        <taxon>Eukaryota</taxon>
        <taxon>Viridiplantae</taxon>
        <taxon>Streptophyta</taxon>
        <taxon>Embryophyta</taxon>
        <taxon>Tracheophyta</taxon>
        <taxon>Spermatophyta</taxon>
        <taxon>Magnoliopsida</taxon>
        <taxon>eudicotyledons</taxon>
        <taxon>Gunneridae</taxon>
        <taxon>Pentapetalae</taxon>
        <taxon>rosids</taxon>
        <taxon>fabids</taxon>
        <taxon>Fabales</taxon>
        <taxon>Fabaceae</taxon>
        <taxon>Papilionoideae</taxon>
        <taxon>50 kb inversion clade</taxon>
        <taxon>NPAAA clade</taxon>
        <taxon>Hologalegina</taxon>
        <taxon>IRL clade</taxon>
        <taxon>Trifolieae</taxon>
        <taxon>Trifolium</taxon>
    </lineage>
</organism>
<dbReference type="OrthoDB" id="1436696at2759"/>
<dbReference type="AlphaFoldDB" id="A0A2Z6NK31"/>
<sequence>MQMVTALLSLYDEKEDYFVFEFTTQTGTKKIFHLDFGLEDTIYITGLAIDGKQVSGYESSNHVETIKECLEVSSDDVEELLVTKENRKCFDINLNKLKTKFELVPPNISDFDLELFVMVYLLYLLGYPRLQF</sequence>
<evidence type="ECO:0000313" key="1">
    <source>
        <dbReference type="EMBL" id="GAU31999.1"/>
    </source>
</evidence>
<name>A0A2Z6NK31_TRISU</name>
<accession>A0A2Z6NK31</accession>
<proteinExistence type="predicted"/>
<reference evidence="2" key="1">
    <citation type="journal article" date="2017" name="Front. Plant Sci.">
        <title>Climate Clever Clovers: New Paradigm to Reduce the Environmental Footprint of Ruminants by Breeding Low Methanogenic Forages Utilizing Haplotype Variation.</title>
        <authorList>
            <person name="Kaur P."/>
            <person name="Appels R."/>
            <person name="Bayer P.E."/>
            <person name="Keeble-Gagnere G."/>
            <person name="Wang J."/>
            <person name="Hirakawa H."/>
            <person name="Shirasawa K."/>
            <person name="Vercoe P."/>
            <person name="Stefanova K."/>
            <person name="Durmic Z."/>
            <person name="Nichols P."/>
            <person name="Revell C."/>
            <person name="Isobe S.N."/>
            <person name="Edwards D."/>
            <person name="Erskine W."/>
        </authorList>
    </citation>
    <scope>NUCLEOTIDE SEQUENCE [LARGE SCALE GENOMIC DNA]</scope>
    <source>
        <strain evidence="2">cv. Daliak</strain>
    </source>
</reference>
<keyword evidence="2" id="KW-1185">Reference proteome</keyword>
<protein>
    <submittedName>
        <fullName evidence="1">Uncharacterized protein</fullName>
    </submittedName>
</protein>
<gene>
    <name evidence="1" type="ORF">TSUD_359440</name>
</gene>
<dbReference type="EMBL" id="DF973474">
    <property type="protein sequence ID" value="GAU31999.1"/>
    <property type="molecule type" value="Genomic_DNA"/>
</dbReference>
<evidence type="ECO:0000313" key="2">
    <source>
        <dbReference type="Proteomes" id="UP000242715"/>
    </source>
</evidence>